<keyword evidence="2" id="KW-1185">Reference proteome</keyword>
<sequence>MEKVPAAAESIVNVLNSALYFKASARLLARTSAATVVLDGGAVLITVGTAVLIFPVGFTDVDEYGNLEIIEKLEEEGPETVELGSAAEPPLLLDDAVGKAEEEADTALEDTDAVLVVTFGTVTKVEAVLLADAAVLALEVAFKLEAVLELELVLKLELELDTVLGVEATLDAVADDVKGSSIELAKDRDEEPPPVLGDEEATEDVLAVVGDLDTDVDEGTDSDWVVSMRVKDRETDVEAVEVAAVDDVLSGAAVELSSDDEEPLFEPTAFDDDSCCEFDANDAVLEPKVDEDDDAIDTVAEVDESRSSVGKVILRLEEGLLVLVESAVDVDRIVDGGTAVALDAENVLEDDSISLAANDVDGTSVDDEGTTVDETSGMVLEPALLNNLDVASLSSSRLTLDTVSQVS</sequence>
<evidence type="ECO:0000313" key="2">
    <source>
        <dbReference type="Proteomes" id="UP001465668"/>
    </source>
</evidence>
<dbReference type="Proteomes" id="UP001465668">
    <property type="component" value="Unassembled WGS sequence"/>
</dbReference>
<accession>A0ABR2Y3N4</accession>
<reference evidence="1 2" key="1">
    <citation type="submission" date="2024-02" db="EMBL/GenBank/DDBJ databases">
        <title>First draft genome assembly of two strains of Seiridium cardinale.</title>
        <authorList>
            <person name="Emiliani G."/>
            <person name="Scali E."/>
        </authorList>
    </citation>
    <scope>NUCLEOTIDE SEQUENCE [LARGE SCALE GENOMIC DNA]</scope>
    <source>
        <strain evidence="1 2">BM-138-000479</strain>
    </source>
</reference>
<protein>
    <submittedName>
        <fullName evidence="1">Uncharacterized protein</fullName>
    </submittedName>
</protein>
<evidence type="ECO:0000313" key="1">
    <source>
        <dbReference type="EMBL" id="KAK9780659.1"/>
    </source>
</evidence>
<gene>
    <name evidence="1" type="ORF">SCAR479_01845</name>
</gene>
<proteinExistence type="predicted"/>
<name>A0ABR2Y3N4_9PEZI</name>
<organism evidence="1 2">
    <name type="scientific">Seiridium cardinale</name>
    <dbReference type="NCBI Taxonomy" id="138064"/>
    <lineage>
        <taxon>Eukaryota</taxon>
        <taxon>Fungi</taxon>
        <taxon>Dikarya</taxon>
        <taxon>Ascomycota</taxon>
        <taxon>Pezizomycotina</taxon>
        <taxon>Sordariomycetes</taxon>
        <taxon>Xylariomycetidae</taxon>
        <taxon>Amphisphaeriales</taxon>
        <taxon>Sporocadaceae</taxon>
        <taxon>Seiridium</taxon>
    </lineage>
</organism>
<dbReference type="EMBL" id="JARVKM010000005">
    <property type="protein sequence ID" value="KAK9780659.1"/>
    <property type="molecule type" value="Genomic_DNA"/>
</dbReference>
<comment type="caution">
    <text evidence="1">The sequence shown here is derived from an EMBL/GenBank/DDBJ whole genome shotgun (WGS) entry which is preliminary data.</text>
</comment>